<evidence type="ECO:0000313" key="3">
    <source>
        <dbReference type="EMBL" id="QQV76735.1"/>
    </source>
</evidence>
<dbReference type="GO" id="GO:0005576">
    <property type="term" value="C:extracellular region"/>
    <property type="evidence" value="ECO:0007669"/>
    <property type="project" value="InterPro"/>
</dbReference>
<dbReference type="EMBL" id="CP061035">
    <property type="protein sequence ID" value="QQV76735.1"/>
    <property type="molecule type" value="Genomic_DNA"/>
</dbReference>
<reference evidence="4" key="1">
    <citation type="submission" date="2020-09" db="EMBL/GenBank/DDBJ databases">
        <title>Sphingomonas sp., a new species isolated from pork steak.</title>
        <authorList>
            <person name="Heidler von Heilborn D."/>
        </authorList>
    </citation>
    <scope>NUCLEOTIDE SEQUENCE [LARGE SCALE GENOMIC DNA]</scope>
</reference>
<dbReference type="GO" id="GO:0016787">
    <property type="term" value="F:hydrolase activity"/>
    <property type="evidence" value="ECO:0007669"/>
    <property type="project" value="UniProtKB-KW"/>
</dbReference>
<dbReference type="NCBIfam" id="TIGR01840">
    <property type="entry name" value="esterase_phb"/>
    <property type="match status" value="1"/>
</dbReference>
<name>A0A974S457_9SPHN</name>
<dbReference type="InterPro" id="IPR050955">
    <property type="entry name" value="Plant_Biomass_Hydrol_Est"/>
</dbReference>
<gene>
    <name evidence="3" type="ORF">H5J25_15135</name>
</gene>
<dbReference type="SUPFAM" id="SSF53474">
    <property type="entry name" value="alpha/beta-Hydrolases"/>
    <property type="match status" value="2"/>
</dbReference>
<dbReference type="Gene3D" id="3.40.50.1820">
    <property type="entry name" value="alpha/beta hydrolase"/>
    <property type="match status" value="1"/>
</dbReference>
<protein>
    <submittedName>
        <fullName evidence="3">PHB depolymerase family esterase</fullName>
    </submittedName>
</protein>
<dbReference type="RefSeq" id="WP_202092434.1">
    <property type="nucleotide sequence ID" value="NZ_CP061035.1"/>
</dbReference>
<keyword evidence="1" id="KW-0732">Signal</keyword>
<dbReference type="InterPro" id="IPR010126">
    <property type="entry name" value="Esterase_phb"/>
</dbReference>
<evidence type="ECO:0000256" key="1">
    <source>
        <dbReference type="ARBA" id="ARBA00022729"/>
    </source>
</evidence>
<evidence type="ECO:0000256" key="2">
    <source>
        <dbReference type="ARBA" id="ARBA00022801"/>
    </source>
</evidence>
<dbReference type="PANTHER" id="PTHR43037">
    <property type="entry name" value="UNNAMED PRODUCT-RELATED"/>
    <property type="match status" value="1"/>
</dbReference>
<keyword evidence="4" id="KW-1185">Reference proteome</keyword>
<accession>A0A974S457</accession>
<organism evidence="3 4">
    <name type="scientific">Sphingomonas aliaeris</name>
    <dbReference type="NCBI Taxonomy" id="2759526"/>
    <lineage>
        <taxon>Bacteria</taxon>
        <taxon>Pseudomonadati</taxon>
        <taxon>Pseudomonadota</taxon>
        <taxon>Alphaproteobacteria</taxon>
        <taxon>Sphingomonadales</taxon>
        <taxon>Sphingomonadaceae</taxon>
        <taxon>Sphingomonas</taxon>
    </lineage>
</organism>
<dbReference type="InterPro" id="IPR029058">
    <property type="entry name" value="AB_hydrolase_fold"/>
</dbReference>
<sequence length="365" mass="37903">MRSISDTIARLNAANMRSGAMGGASGGPLAPLTDFGSNPGALTGWTYVPKDSGEMPLVVVLHGCTQNAAGYDRGSGWSALAGRFGFAVLLPEQSRSNNPNGCFNWFSAEDTTRDKGEVASIRQMIAKMVSDHAIDPARIHITGLSAGGAMTSAMLATYPEVFAGGAIVAGLPHGSATSVPQAFDRMRGHGHVGDDAGAAAVRAASGHAGPWPVVSVWQGSADATVNAVNADRIVGQWRTLQGLPELPDVEDRVDGQRHRVWTDANGAVRLEVYDIAGMGHGTPIATTGDTASGTAMPYMLDVGISSTWHIAKRWGLLDGEERAVSSVTSDAAGAPQWATPDAAADQFSNVQATIENALRSAGLMR</sequence>
<dbReference type="AlphaFoldDB" id="A0A974S457"/>
<proteinExistence type="predicted"/>
<dbReference type="PANTHER" id="PTHR43037:SF1">
    <property type="entry name" value="BLL1128 PROTEIN"/>
    <property type="match status" value="1"/>
</dbReference>
<dbReference type="Pfam" id="PF10503">
    <property type="entry name" value="Esterase_PHB"/>
    <property type="match status" value="1"/>
</dbReference>
<dbReference type="Proteomes" id="UP000595894">
    <property type="component" value="Chromosome"/>
</dbReference>
<evidence type="ECO:0000313" key="4">
    <source>
        <dbReference type="Proteomes" id="UP000595894"/>
    </source>
</evidence>
<keyword evidence="2" id="KW-0378">Hydrolase</keyword>
<dbReference type="KEGG" id="sari:H5J25_15135"/>